<dbReference type="NCBIfam" id="NF009386">
    <property type="entry name" value="PRK12745.1"/>
    <property type="match status" value="1"/>
</dbReference>
<dbReference type="RefSeq" id="WP_146530199.1">
    <property type="nucleotide sequence ID" value="NZ_SJPV01000011.1"/>
</dbReference>
<gene>
    <name evidence="3" type="primary">fabG_7</name>
    <name evidence="3" type="ORF">Poly41_54150</name>
</gene>
<evidence type="ECO:0000256" key="1">
    <source>
        <dbReference type="ARBA" id="ARBA00006484"/>
    </source>
</evidence>
<dbReference type="PANTHER" id="PTHR42760:SF133">
    <property type="entry name" value="3-OXOACYL-[ACYL-CARRIER-PROTEIN] REDUCTASE"/>
    <property type="match status" value="1"/>
</dbReference>
<keyword evidence="4" id="KW-1185">Reference proteome</keyword>
<dbReference type="PANTHER" id="PTHR42760">
    <property type="entry name" value="SHORT-CHAIN DEHYDROGENASES/REDUCTASES FAMILY MEMBER"/>
    <property type="match status" value="1"/>
</dbReference>
<dbReference type="EC" id="1.1.1.100" evidence="3"/>
<name>A0A5C6DCT5_9BACT</name>
<dbReference type="Pfam" id="PF13561">
    <property type="entry name" value="adh_short_C2"/>
    <property type="match status" value="1"/>
</dbReference>
<reference evidence="3 4" key="1">
    <citation type="submission" date="2019-02" db="EMBL/GenBank/DDBJ databases">
        <title>Deep-cultivation of Planctomycetes and their phenomic and genomic characterization uncovers novel biology.</title>
        <authorList>
            <person name="Wiegand S."/>
            <person name="Jogler M."/>
            <person name="Boedeker C."/>
            <person name="Pinto D."/>
            <person name="Vollmers J."/>
            <person name="Rivas-Marin E."/>
            <person name="Kohn T."/>
            <person name="Peeters S.H."/>
            <person name="Heuer A."/>
            <person name="Rast P."/>
            <person name="Oberbeckmann S."/>
            <person name="Bunk B."/>
            <person name="Jeske O."/>
            <person name="Meyerdierks A."/>
            <person name="Storesund J.E."/>
            <person name="Kallscheuer N."/>
            <person name="Luecker S."/>
            <person name="Lage O.M."/>
            <person name="Pohl T."/>
            <person name="Merkel B.J."/>
            <person name="Hornburger P."/>
            <person name="Mueller R.-W."/>
            <person name="Bruemmer F."/>
            <person name="Labrenz M."/>
            <person name="Spormann A.M."/>
            <person name="Op Den Camp H."/>
            <person name="Overmann J."/>
            <person name="Amann R."/>
            <person name="Jetten M.S.M."/>
            <person name="Mascher T."/>
            <person name="Medema M.H."/>
            <person name="Devos D.P."/>
            <person name="Kaster A.-K."/>
            <person name="Ovreas L."/>
            <person name="Rohde M."/>
            <person name="Galperin M.Y."/>
            <person name="Jogler C."/>
        </authorList>
    </citation>
    <scope>NUCLEOTIDE SEQUENCE [LARGE SCALE GENOMIC DNA]</scope>
    <source>
        <strain evidence="3 4">Poly41</strain>
    </source>
</reference>
<evidence type="ECO:0000313" key="3">
    <source>
        <dbReference type="EMBL" id="TWU33036.1"/>
    </source>
</evidence>
<proteinExistence type="inferred from homology"/>
<comment type="caution">
    <text evidence="3">The sequence shown here is derived from an EMBL/GenBank/DDBJ whole genome shotgun (WGS) entry which is preliminary data.</text>
</comment>
<dbReference type="InterPro" id="IPR002347">
    <property type="entry name" value="SDR_fam"/>
</dbReference>
<evidence type="ECO:0000256" key="2">
    <source>
        <dbReference type="ARBA" id="ARBA00023002"/>
    </source>
</evidence>
<dbReference type="Gene3D" id="3.40.50.720">
    <property type="entry name" value="NAD(P)-binding Rossmann-like Domain"/>
    <property type="match status" value="1"/>
</dbReference>
<dbReference type="EMBL" id="SJPV01000011">
    <property type="protein sequence ID" value="TWU33036.1"/>
    <property type="molecule type" value="Genomic_DNA"/>
</dbReference>
<organism evidence="3 4">
    <name type="scientific">Novipirellula artificiosorum</name>
    <dbReference type="NCBI Taxonomy" id="2528016"/>
    <lineage>
        <taxon>Bacteria</taxon>
        <taxon>Pseudomonadati</taxon>
        <taxon>Planctomycetota</taxon>
        <taxon>Planctomycetia</taxon>
        <taxon>Pirellulales</taxon>
        <taxon>Pirellulaceae</taxon>
        <taxon>Novipirellula</taxon>
    </lineage>
</organism>
<dbReference type="OrthoDB" id="9803333at2"/>
<sequence>MNTKRVALVTGGSRGIGFGVATRLAQEGFDLVVCGVRDAAAVTETLGELRSLTSDVLYCQCDVGSAKDRDKMIDAVKGHFGRLDVLVNNAGVAPRQRLDVLEASEEDFEWVLKTNLQGPYFLTQQVARWMIEQQAADSATQRCIVNVSSISATVASPSRGEYCVSKAGVSMATQLWAVRLAEYGIPVFEVRPGITATDMTSGVKEKYDKLIAEGLVPQNRWGEPSDTGRVVAAMARGDFAYSTGQVVMVDGGMTLARL</sequence>
<protein>
    <submittedName>
        <fullName evidence="3">3-oxoacyl-[acyl-carrier-protein] reductase FabG</fullName>
        <ecNumber evidence="3">1.1.1.100</ecNumber>
    </submittedName>
</protein>
<dbReference type="AlphaFoldDB" id="A0A5C6DCT5"/>
<keyword evidence="2 3" id="KW-0560">Oxidoreductase</keyword>
<dbReference type="Proteomes" id="UP000319143">
    <property type="component" value="Unassembled WGS sequence"/>
</dbReference>
<dbReference type="InterPro" id="IPR036291">
    <property type="entry name" value="NAD(P)-bd_dom_sf"/>
</dbReference>
<dbReference type="PRINTS" id="PR00080">
    <property type="entry name" value="SDRFAMILY"/>
</dbReference>
<dbReference type="GO" id="GO:0004316">
    <property type="term" value="F:3-oxoacyl-[acyl-carrier-protein] reductase (NADPH) activity"/>
    <property type="evidence" value="ECO:0007669"/>
    <property type="project" value="UniProtKB-EC"/>
</dbReference>
<accession>A0A5C6DCT5</accession>
<comment type="similarity">
    <text evidence="1">Belongs to the short-chain dehydrogenases/reductases (SDR) family.</text>
</comment>
<dbReference type="FunFam" id="3.40.50.720:FF:000084">
    <property type="entry name" value="Short-chain dehydrogenase reductase"/>
    <property type="match status" value="1"/>
</dbReference>
<evidence type="ECO:0000313" key="4">
    <source>
        <dbReference type="Proteomes" id="UP000319143"/>
    </source>
</evidence>
<dbReference type="SUPFAM" id="SSF51735">
    <property type="entry name" value="NAD(P)-binding Rossmann-fold domains"/>
    <property type="match status" value="1"/>
</dbReference>
<dbReference type="PRINTS" id="PR00081">
    <property type="entry name" value="GDHRDH"/>
</dbReference>